<dbReference type="Pfam" id="PF00400">
    <property type="entry name" value="WD40"/>
    <property type="match status" value="2"/>
</dbReference>
<evidence type="ECO:0000256" key="3">
    <source>
        <dbReference type="SAM" id="SignalP"/>
    </source>
</evidence>
<feature type="domain" description="MABP1/WDR62 second WD40" evidence="4">
    <location>
        <begin position="367"/>
        <end position="703"/>
    </location>
</feature>
<dbReference type="Gene3D" id="2.130.10.10">
    <property type="entry name" value="YVTN repeat-like/Quinoprotein amine dehydrogenase"/>
    <property type="match status" value="4"/>
</dbReference>
<proteinExistence type="predicted"/>
<evidence type="ECO:0000256" key="1">
    <source>
        <dbReference type="PROSITE-ProRule" id="PRU00221"/>
    </source>
</evidence>
<dbReference type="InterPro" id="IPR036322">
    <property type="entry name" value="WD40_repeat_dom_sf"/>
</dbReference>
<dbReference type="InterPro" id="IPR056162">
    <property type="entry name" value="WD40_MABP1-WDR62_2nd"/>
</dbReference>
<dbReference type="Pfam" id="PF24782">
    <property type="entry name" value="WD40_MABP1-WDR62_2nd"/>
    <property type="match status" value="1"/>
</dbReference>
<name>A0AAV8V945_9CUCU</name>
<sequence length="2110" mass="238500">MLLFFFYLQIKLERVLGVTVSSNAALTCDNNGLIAYPAGCTVVLFNTRTEQQSHIINTGRKTITSLAFSSCGRYIVTGECGHQPAVRVWDLQSDPQSGHPGLAPQPQQVAEFLGHKFGVNCVAFSPTSKYVVSVGTQHDMIVNVWDWKNNIKIASNKVSTKVKSIAFAENGSYFVTVGNRHVKFWYLEHGKAKYKEAVPLMGRSAILGEQRNNYFCDVACGKAECGDSTYAITRSGLLCEFNNRRLLDKWVELRTTSANCITVGEKYIFVGCAEGIIRCFDPATLRFITTLPRNHYLGVDVSLGTSIQHMASPPPDAKYPDTIAITFDETNNKLTSVYNDHSVYVWDVFNIQRVGKSFSFLYHSACIWGVEMAPPNSPLPPGSFLTCSSDDTIRVWTLDKINENTSRGIYQSNIYSNELLKVVYVDKDLSYIKDLDISGTNEKPEASSYDGRNGVRCIRISPDGKNLASGDRSGNIRIHDTASMKEVYKIEAHDSEVLCLEYSDNSLSLMASASRDRLIHVFDTKDGYEFVQTLDDHSSSITAVRFLNHGGNTQMVSCGADKSLIFRSLGELNGKPQFTRAHNATGKTTLYDMEVDTGQKHVLTACQDRNVRIYSVNTGKHTKSFKGSTGDDGTLIKVVLDRSGIYLATSCTDKSLSVYDYYSGECMATMCGHSELATGLRFTNDCRRLISASGDGCIFVWRVPHDMVVTMHARLSQQAMRQGKQLENEVFSDGSTFDFYDSSSSTVDVNYKFSIGQLPQWAKKQFTEDTSQPPSFSKGVAAPKGRWAQRAETAMGAKSFYNRDSFPFPSLERRIDSDGGSKDSSLDSGTEVKHYSESRRETAIVSKVTARIERRGIMTDDSAIGDAESTAHDGDIDSDAEYRHRPIYYPSQSGTASGSEFTVTNIDADELRKSQRKKKTPQILIQQPSTYGSNDSDDDDDDASTPSGENTDRNPMSLFSVSSESLDQIVNRERYLQSTFESMSGMENDVHTPTNKTSISSKFLTRSVERNAEAINAVKQTKSDPDAIKKRQELNKRIAETKKKLESVGHATPLKYSQSIHDLSHIPERDRWSKKQGNDTTEPAPHDNICLCGPKANTRDLPFSTNITNSTESNSVPSDLQLCGCYMKDIAKNTSQLSHILNLTRSYTTAVDASVSDLPKSPERSLNDLIRPRKLKLDKTLTKYKLHKSLPVSPVSEERQFSDYVQQNQDGSSATARKSFSYFIDFNKKESTEEGFKKICSDIEKFSEDFNKKYEQLEQNFDHQFERVKKIEHDDEEDDGNFSSDSLEDYCLLSPRCKKQIAPRRCVSNNEIYKYQEEFFEEIPKSESFYLNQSIKNSQDSILSDENVLDYDFYTGRAKSHCNSMESVLSNDSDCKSAPLEILFESQRKSQNYMCHSQSLPKNMSNQFEVELSSSLPKNYPEFNYDRSAYNHDYSSSSKSEVKRSQSMYDSSKLIKATVKTCQTQTDFETPQEVVTKKARGSEEFQKKLLKFEQKKPVAFFVETPAAKTKKSKENIPLKNDSEMYIPTLASKNKQYKSKYCNVLNNKPDLDRHLFTKSLLSSEKVCHKPPKAVRRHSSKTRRTKTSYEYIRKEEFYNNSSKKCNNNLNNRTNQDEENTIELNYKEKNIEKDLETMNRKEQNILNELYDSLDKKSVSSKVDYDSLEVNLNVQETDAKPYDSLEVNVWSRSAALSKNTNVLKKPKPNDRIALALENIKILNEIQKKIHKINNLVDVFKKNVTTGKVRALSSMYESMTSSQSYYNDLTKLQAMPIRFRRRNLSLPSFVERRLNFEPKAESKNANETAEVYLDESSPDSSLRRSCSLSDLSMQMPVMPKRKVEQVSGKRNPGSVSRSNSRYNKNNSMTRSRSSGVLNQSDSDPETQEKKVSRLMRPTISSHNKINNKMLQNRKKHSYSTSNLNTVGTIDNISTSDDELPTAPPRSRNYDSGQPPVTPRRHMNNKEKSRASRHTIHFDDILTNEDFDSNESLSSIEMSNQLCDDLMDQLTTTAEKVVKLYDRLNESDDGNESQMERIDRVKMSMIRTHKILHDCIFKELKQNNGGIDVNQTDTVKKLNDLVSKGPSGPNSVINIMEQYSDILLDMVQQKIHNANI</sequence>
<dbReference type="PANTHER" id="PTHR45589:SF1">
    <property type="entry name" value="WD REPEAT DOMAIN 62, ISOFORM G"/>
    <property type="match status" value="1"/>
</dbReference>
<feature type="region of interest" description="Disordered" evidence="2">
    <location>
        <begin position="811"/>
        <end position="838"/>
    </location>
</feature>
<dbReference type="InterPro" id="IPR052779">
    <property type="entry name" value="WDR62"/>
</dbReference>
<evidence type="ECO:0000259" key="4">
    <source>
        <dbReference type="Pfam" id="PF24782"/>
    </source>
</evidence>
<evidence type="ECO:0000256" key="2">
    <source>
        <dbReference type="SAM" id="MobiDB-lite"/>
    </source>
</evidence>
<feature type="region of interest" description="Disordered" evidence="2">
    <location>
        <begin position="912"/>
        <end position="957"/>
    </location>
</feature>
<feature type="repeat" description="WD" evidence="1">
    <location>
        <begin position="490"/>
        <end position="532"/>
    </location>
</feature>
<feature type="compositionally biased region" description="Low complexity" evidence="2">
    <location>
        <begin position="1813"/>
        <end position="1827"/>
    </location>
</feature>
<feature type="region of interest" description="Disordered" evidence="2">
    <location>
        <begin position="1796"/>
        <end position="1966"/>
    </location>
</feature>
<organism evidence="5 6">
    <name type="scientific">Exocentrus adspersus</name>
    <dbReference type="NCBI Taxonomy" id="1586481"/>
    <lineage>
        <taxon>Eukaryota</taxon>
        <taxon>Metazoa</taxon>
        <taxon>Ecdysozoa</taxon>
        <taxon>Arthropoda</taxon>
        <taxon>Hexapoda</taxon>
        <taxon>Insecta</taxon>
        <taxon>Pterygota</taxon>
        <taxon>Neoptera</taxon>
        <taxon>Endopterygota</taxon>
        <taxon>Coleoptera</taxon>
        <taxon>Polyphaga</taxon>
        <taxon>Cucujiformia</taxon>
        <taxon>Chrysomeloidea</taxon>
        <taxon>Cerambycidae</taxon>
        <taxon>Lamiinae</taxon>
        <taxon>Acanthocinini</taxon>
        <taxon>Exocentrus</taxon>
    </lineage>
</organism>
<keyword evidence="6" id="KW-1185">Reference proteome</keyword>
<gene>
    <name evidence="5" type="ORF">NQ315_012578</name>
</gene>
<feature type="compositionally biased region" description="Polar residues" evidence="2">
    <location>
        <begin position="944"/>
        <end position="957"/>
    </location>
</feature>
<feature type="compositionally biased region" description="Polar residues" evidence="2">
    <location>
        <begin position="1893"/>
        <end position="1905"/>
    </location>
</feature>
<feature type="repeat" description="WD" evidence="1">
    <location>
        <begin position="670"/>
        <end position="703"/>
    </location>
</feature>
<dbReference type="PROSITE" id="PS50294">
    <property type="entry name" value="WD_REPEATS_REGION"/>
    <property type="match status" value="1"/>
</dbReference>
<accession>A0AAV8V945</accession>
<dbReference type="PANTHER" id="PTHR45589">
    <property type="entry name" value="WD REPEAT DOMAIN 62, ISOFORM G"/>
    <property type="match status" value="1"/>
</dbReference>
<dbReference type="InterPro" id="IPR015943">
    <property type="entry name" value="WD40/YVTN_repeat-like_dom_sf"/>
</dbReference>
<feature type="compositionally biased region" description="Polar residues" evidence="2">
    <location>
        <begin position="1863"/>
        <end position="1876"/>
    </location>
</feature>
<feature type="compositionally biased region" description="Polar residues" evidence="2">
    <location>
        <begin position="923"/>
        <end position="934"/>
    </location>
</feature>
<dbReference type="GO" id="GO:0007099">
    <property type="term" value="P:centriole replication"/>
    <property type="evidence" value="ECO:0007669"/>
    <property type="project" value="TreeGrafter"/>
</dbReference>
<dbReference type="CDD" id="cd00200">
    <property type="entry name" value="WD40"/>
    <property type="match status" value="1"/>
</dbReference>
<dbReference type="SMART" id="SM00320">
    <property type="entry name" value="WD40"/>
    <property type="match status" value="12"/>
</dbReference>
<feature type="compositionally biased region" description="Polar residues" evidence="2">
    <location>
        <begin position="1913"/>
        <end position="1929"/>
    </location>
</feature>
<keyword evidence="3" id="KW-0732">Signal</keyword>
<feature type="chain" id="PRO_5043574966" description="MABP1/WDR62 second WD40 domain-containing protein" evidence="3">
    <location>
        <begin position="18"/>
        <end position="2110"/>
    </location>
</feature>
<dbReference type="Proteomes" id="UP001159042">
    <property type="component" value="Unassembled WGS sequence"/>
</dbReference>
<protein>
    <recommendedName>
        <fullName evidence="4">MABP1/WDR62 second WD40 domain-containing protein</fullName>
    </recommendedName>
</protein>
<dbReference type="GO" id="GO:0072686">
    <property type="term" value="C:mitotic spindle"/>
    <property type="evidence" value="ECO:0007669"/>
    <property type="project" value="TreeGrafter"/>
</dbReference>
<feature type="region of interest" description="Disordered" evidence="2">
    <location>
        <begin position="1067"/>
        <end position="1089"/>
    </location>
</feature>
<dbReference type="PROSITE" id="PS50082">
    <property type="entry name" value="WD_REPEATS_2"/>
    <property type="match status" value="2"/>
</dbReference>
<dbReference type="InterPro" id="IPR001680">
    <property type="entry name" value="WD40_rpt"/>
</dbReference>
<feature type="compositionally biased region" description="Low complexity" evidence="2">
    <location>
        <begin position="1849"/>
        <end position="1862"/>
    </location>
</feature>
<evidence type="ECO:0000313" key="5">
    <source>
        <dbReference type="EMBL" id="KAJ8910436.1"/>
    </source>
</evidence>
<dbReference type="EMBL" id="JANEYG010000295">
    <property type="protein sequence ID" value="KAJ8910436.1"/>
    <property type="molecule type" value="Genomic_DNA"/>
</dbReference>
<reference evidence="5 6" key="1">
    <citation type="journal article" date="2023" name="Insect Mol. Biol.">
        <title>Genome sequencing provides insights into the evolution of gene families encoding plant cell wall-degrading enzymes in longhorned beetles.</title>
        <authorList>
            <person name="Shin N.R."/>
            <person name="Okamura Y."/>
            <person name="Kirsch R."/>
            <person name="Pauchet Y."/>
        </authorList>
    </citation>
    <scope>NUCLEOTIDE SEQUENCE [LARGE SCALE GENOMIC DNA]</scope>
    <source>
        <strain evidence="5">EAD_L_NR</strain>
    </source>
</reference>
<comment type="caution">
    <text evidence="5">The sequence shown here is derived from an EMBL/GenBank/DDBJ whole genome shotgun (WGS) entry which is preliminary data.</text>
</comment>
<evidence type="ECO:0000313" key="6">
    <source>
        <dbReference type="Proteomes" id="UP001159042"/>
    </source>
</evidence>
<feature type="signal peptide" evidence="3">
    <location>
        <begin position="1"/>
        <end position="17"/>
    </location>
</feature>
<keyword evidence="1" id="KW-0853">WD repeat</keyword>
<dbReference type="SUPFAM" id="SSF50978">
    <property type="entry name" value="WD40 repeat-like"/>
    <property type="match status" value="2"/>
</dbReference>
<feature type="compositionally biased region" description="Basic and acidic residues" evidence="2">
    <location>
        <begin position="1067"/>
        <end position="1077"/>
    </location>
</feature>